<keyword evidence="2" id="KW-0561">Oxygen transport</keyword>
<proteinExistence type="inferred from homology"/>
<reference evidence="6" key="1">
    <citation type="journal article" date="2022" name="bioRxiv">
        <title>Thiovibrio frasassiensisgen. nov., sp. nov., an autotrophic, elemental sulfur disproportionating bacterium isolated from sulfidic karst sediment, and proposal of Thiovibrionaceae fam. nov.</title>
        <authorList>
            <person name="Aronson H."/>
            <person name="Thomas C."/>
            <person name="Bhattacharyya M."/>
            <person name="Eckstein S."/>
            <person name="Jensen S."/>
            <person name="Barco R."/>
            <person name="Macalady J."/>
            <person name="Amend J."/>
        </authorList>
    </citation>
    <scope>NUCLEOTIDE SEQUENCE</scope>
    <source>
        <strain evidence="6">RS19-109</strain>
    </source>
</reference>
<evidence type="ECO:0000256" key="1">
    <source>
        <dbReference type="ARBA" id="ARBA00010587"/>
    </source>
</evidence>
<evidence type="ECO:0000313" key="6">
    <source>
        <dbReference type="EMBL" id="MDG4475774.1"/>
    </source>
</evidence>
<dbReference type="Pfam" id="PF01814">
    <property type="entry name" value="Hemerythrin"/>
    <property type="match status" value="1"/>
</dbReference>
<evidence type="ECO:0000256" key="2">
    <source>
        <dbReference type="ARBA" id="ARBA00022621"/>
    </source>
</evidence>
<name>A0A9X4MJ33_9BACT</name>
<sequence>MKIIEWHEKFSVGIKEIDDQHKDLIEILDALYYAMLKAKGSELVETTLEKVLQYTKTHFATEELLFKKYSYPEEKAHKAEHDAMLKKVMAFQRDFTNGELIGVDLMQFLNSWFVEHLQTTDYRYVEFFKKKGISTLP</sequence>
<keyword evidence="7" id="KW-1185">Reference proteome</keyword>
<gene>
    <name evidence="6" type="ORF">OLX77_06320</name>
</gene>
<dbReference type="GO" id="GO:0005344">
    <property type="term" value="F:oxygen carrier activity"/>
    <property type="evidence" value="ECO:0007669"/>
    <property type="project" value="UniProtKB-KW"/>
</dbReference>
<dbReference type="NCBIfam" id="TIGR02481">
    <property type="entry name" value="hemeryth_dom"/>
    <property type="match status" value="1"/>
</dbReference>
<dbReference type="InterPro" id="IPR012312">
    <property type="entry name" value="Hemerythrin-like"/>
</dbReference>
<keyword evidence="2" id="KW-0813">Transport</keyword>
<evidence type="ECO:0000313" key="7">
    <source>
        <dbReference type="Proteomes" id="UP001154240"/>
    </source>
</evidence>
<dbReference type="AlphaFoldDB" id="A0A9X4MJ33"/>
<protein>
    <submittedName>
        <fullName evidence="6">Bacteriohemerythrin</fullName>
    </submittedName>
</protein>
<dbReference type="RefSeq" id="WP_307632749.1">
    <property type="nucleotide sequence ID" value="NZ_JAPHEH010000001.1"/>
</dbReference>
<dbReference type="CDD" id="cd12107">
    <property type="entry name" value="Hemerythrin"/>
    <property type="match status" value="1"/>
</dbReference>
<dbReference type="InterPro" id="IPR016131">
    <property type="entry name" value="Haemerythrin_Fe_BS"/>
</dbReference>
<reference evidence="6" key="2">
    <citation type="submission" date="2022-10" db="EMBL/GenBank/DDBJ databases">
        <authorList>
            <person name="Aronson H.S."/>
        </authorList>
    </citation>
    <scope>NUCLEOTIDE SEQUENCE</scope>
    <source>
        <strain evidence="6">RS19-109</strain>
    </source>
</reference>
<dbReference type="InterPro" id="IPR012827">
    <property type="entry name" value="Hemerythrin_metal-bd"/>
</dbReference>
<dbReference type="PROSITE" id="PS00550">
    <property type="entry name" value="HEMERYTHRINS"/>
    <property type="match status" value="1"/>
</dbReference>
<dbReference type="Proteomes" id="UP001154240">
    <property type="component" value="Unassembled WGS sequence"/>
</dbReference>
<dbReference type="PANTHER" id="PTHR37164">
    <property type="entry name" value="BACTERIOHEMERYTHRIN"/>
    <property type="match status" value="1"/>
</dbReference>
<dbReference type="PANTHER" id="PTHR37164:SF1">
    <property type="entry name" value="BACTERIOHEMERYTHRIN"/>
    <property type="match status" value="1"/>
</dbReference>
<comment type="caution">
    <text evidence="6">The sequence shown here is derived from an EMBL/GenBank/DDBJ whole genome shotgun (WGS) entry which is preliminary data.</text>
</comment>
<organism evidence="6 7">
    <name type="scientific">Thiovibrio frasassiensis</name>
    <dbReference type="NCBI Taxonomy" id="2984131"/>
    <lineage>
        <taxon>Bacteria</taxon>
        <taxon>Pseudomonadati</taxon>
        <taxon>Thermodesulfobacteriota</taxon>
        <taxon>Desulfobulbia</taxon>
        <taxon>Desulfobulbales</taxon>
        <taxon>Thiovibrionaceae</taxon>
        <taxon>Thiovibrio</taxon>
    </lineage>
</organism>
<dbReference type="InterPro" id="IPR050669">
    <property type="entry name" value="Hemerythrin"/>
</dbReference>
<dbReference type="SUPFAM" id="SSF47188">
    <property type="entry name" value="Hemerythrin-like"/>
    <property type="match status" value="1"/>
</dbReference>
<evidence type="ECO:0000256" key="3">
    <source>
        <dbReference type="ARBA" id="ARBA00022723"/>
    </source>
</evidence>
<dbReference type="Gene3D" id="1.20.120.50">
    <property type="entry name" value="Hemerythrin-like"/>
    <property type="match status" value="1"/>
</dbReference>
<dbReference type="InterPro" id="IPR035938">
    <property type="entry name" value="Hemerythrin-like_sf"/>
</dbReference>
<dbReference type="NCBIfam" id="NF033749">
    <property type="entry name" value="bact_hemeryth"/>
    <property type="match status" value="1"/>
</dbReference>
<dbReference type="EMBL" id="JAPHEH010000001">
    <property type="protein sequence ID" value="MDG4475774.1"/>
    <property type="molecule type" value="Genomic_DNA"/>
</dbReference>
<comment type="similarity">
    <text evidence="1">Belongs to the hemerythrin family.</text>
</comment>
<dbReference type="GO" id="GO:0046872">
    <property type="term" value="F:metal ion binding"/>
    <property type="evidence" value="ECO:0007669"/>
    <property type="project" value="UniProtKB-KW"/>
</dbReference>
<keyword evidence="3" id="KW-0479">Metal-binding</keyword>
<keyword evidence="4" id="KW-0408">Iron</keyword>
<evidence type="ECO:0000256" key="4">
    <source>
        <dbReference type="ARBA" id="ARBA00023004"/>
    </source>
</evidence>
<accession>A0A9X4MJ33</accession>
<feature type="domain" description="Hemerythrin-like" evidence="5">
    <location>
        <begin position="13"/>
        <end position="125"/>
    </location>
</feature>
<evidence type="ECO:0000259" key="5">
    <source>
        <dbReference type="Pfam" id="PF01814"/>
    </source>
</evidence>